<feature type="domain" description="CCHC-type" evidence="3">
    <location>
        <begin position="189"/>
        <end position="204"/>
    </location>
</feature>
<dbReference type="PROSITE" id="PS50158">
    <property type="entry name" value="ZF_CCHC"/>
    <property type="match status" value="1"/>
</dbReference>
<comment type="caution">
    <text evidence="4">The sequence shown here is derived from an EMBL/GenBank/DDBJ whole genome shotgun (WGS) entry which is preliminary data.</text>
</comment>
<dbReference type="AlphaFoldDB" id="A0A371HLF1"/>
<evidence type="ECO:0000313" key="5">
    <source>
        <dbReference type="Proteomes" id="UP000257109"/>
    </source>
</evidence>
<dbReference type="PANTHER" id="PTHR35317:SF27">
    <property type="entry name" value="RETROVIRUS-RELATED POL POLYPROTEIN FROM TRANSPOSON TNT 1-94"/>
    <property type="match status" value="1"/>
</dbReference>
<feature type="compositionally biased region" description="Gly residues" evidence="2">
    <location>
        <begin position="165"/>
        <end position="177"/>
    </location>
</feature>
<dbReference type="InterPro" id="IPR036875">
    <property type="entry name" value="Znf_CCHC_sf"/>
</dbReference>
<sequence length="236" mass="26715">MENFIKTKEYWSIIADDVPIIAEGNQLSEVQKKGIDEATPKNMKAKNYLFQAIDRSILETILNKDTTKGIYNSLKKKYQGTALNKLRLNKAKIKGVDVIEKILQSMTPKFNYVVCSLKKSKNLDVVTIDELQSSLFVHEQQMKSQILEEQALKVATRESSRGRGRGTGGMRGRGRSGGRCSFDKSTIECYHCHKTGHFRYECPSKGSDAKANYVEGDDEMLLMAYLNDKEASNKKR</sequence>
<dbReference type="Proteomes" id="UP000257109">
    <property type="component" value="Unassembled WGS sequence"/>
</dbReference>
<dbReference type="SMART" id="SM00343">
    <property type="entry name" value="ZnF_C2HC"/>
    <property type="match status" value="1"/>
</dbReference>
<feature type="region of interest" description="Disordered" evidence="2">
    <location>
        <begin position="154"/>
        <end position="178"/>
    </location>
</feature>
<dbReference type="GO" id="GO:0008270">
    <property type="term" value="F:zinc ion binding"/>
    <property type="evidence" value="ECO:0007669"/>
    <property type="project" value="UniProtKB-KW"/>
</dbReference>
<keyword evidence="1" id="KW-0862">Zinc</keyword>
<protein>
    <recommendedName>
        <fullName evidence="3">CCHC-type domain-containing protein</fullName>
    </recommendedName>
</protein>
<evidence type="ECO:0000256" key="2">
    <source>
        <dbReference type="SAM" id="MobiDB-lite"/>
    </source>
</evidence>
<evidence type="ECO:0000259" key="3">
    <source>
        <dbReference type="PROSITE" id="PS50158"/>
    </source>
</evidence>
<dbReference type="PANTHER" id="PTHR35317">
    <property type="entry name" value="OS04G0629600 PROTEIN"/>
    <property type="match status" value="1"/>
</dbReference>
<accession>A0A371HLF1</accession>
<proteinExistence type="predicted"/>
<dbReference type="SUPFAM" id="SSF57756">
    <property type="entry name" value="Retrovirus zinc finger-like domains"/>
    <property type="match status" value="1"/>
</dbReference>
<dbReference type="EMBL" id="QJKJ01002275">
    <property type="protein sequence ID" value="RDY03554.1"/>
    <property type="molecule type" value="Genomic_DNA"/>
</dbReference>
<dbReference type="Pfam" id="PF14223">
    <property type="entry name" value="Retrotran_gag_2"/>
    <property type="match status" value="1"/>
</dbReference>
<dbReference type="GO" id="GO:0003676">
    <property type="term" value="F:nucleic acid binding"/>
    <property type="evidence" value="ECO:0007669"/>
    <property type="project" value="InterPro"/>
</dbReference>
<dbReference type="InterPro" id="IPR001878">
    <property type="entry name" value="Znf_CCHC"/>
</dbReference>
<dbReference type="OrthoDB" id="2013098at2759"/>
<keyword evidence="1" id="KW-0479">Metal-binding</keyword>
<gene>
    <name evidence="4" type="ORF">CR513_12847</name>
</gene>
<keyword evidence="5" id="KW-1185">Reference proteome</keyword>
<dbReference type="Gene3D" id="4.10.60.10">
    <property type="entry name" value="Zinc finger, CCHC-type"/>
    <property type="match status" value="1"/>
</dbReference>
<keyword evidence="1" id="KW-0863">Zinc-finger</keyword>
<name>A0A371HLF1_MUCPR</name>
<reference evidence="4" key="1">
    <citation type="submission" date="2018-05" db="EMBL/GenBank/DDBJ databases">
        <title>Draft genome of Mucuna pruriens seed.</title>
        <authorList>
            <person name="Nnadi N.E."/>
            <person name="Vos R."/>
            <person name="Hasami M.H."/>
            <person name="Devisetty U.K."/>
            <person name="Aguiy J.C."/>
        </authorList>
    </citation>
    <scope>NUCLEOTIDE SEQUENCE [LARGE SCALE GENOMIC DNA]</scope>
    <source>
        <strain evidence="4">JCA_2017</strain>
    </source>
</reference>
<feature type="non-terminal residue" evidence="4">
    <location>
        <position position="1"/>
    </location>
</feature>
<evidence type="ECO:0000313" key="4">
    <source>
        <dbReference type="EMBL" id="RDY03554.1"/>
    </source>
</evidence>
<evidence type="ECO:0000256" key="1">
    <source>
        <dbReference type="PROSITE-ProRule" id="PRU00047"/>
    </source>
</evidence>
<organism evidence="4 5">
    <name type="scientific">Mucuna pruriens</name>
    <name type="common">Velvet bean</name>
    <name type="synonym">Dolichos pruriens</name>
    <dbReference type="NCBI Taxonomy" id="157652"/>
    <lineage>
        <taxon>Eukaryota</taxon>
        <taxon>Viridiplantae</taxon>
        <taxon>Streptophyta</taxon>
        <taxon>Embryophyta</taxon>
        <taxon>Tracheophyta</taxon>
        <taxon>Spermatophyta</taxon>
        <taxon>Magnoliopsida</taxon>
        <taxon>eudicotyledons</taxon>
        <taxon>Gunneridae</taxon>
        <taxon>Pentapetalae</taxon>
        <taxon>rosids</taxon>
        <taxon>fabids</taxon>
        <taxon>Fabales</taxon>
        <taxon>Fabaceae</taxon>
        <taxon>Papilionoideae</taxon>
        <taxon>50 kb inversion clade</taxon>
        <taxon>NPAAA clade</taxon>
        <taxon>indigoferoid/millettioid clade</taxon>
        <taxon>Phaseoleae</taxon>
        <taxon>Mucuna</taxon>
    </lineage>
</organism>